<protein>
    <submittedName>
        <fullName evidence="10">Uncharacterized protein</fullName>
    </submittedName>
</protein>
<keyword evidence="8" id="KW-0472">Membrane</keyword>
<evidence type="ECO:0000313" key="10">
    <source>
        <dbReference type="EMBL" id="ACO65148.1"/>
    </source>
</evidence>
<reference evidence="10 11" key="1">
    <citation type="journal article" date="2009" name="Science">
        <title>Green evolution and dynamic adaptations revealed by genomes of the marine picoeukaryotes Micromonas.</title>
        <authorList>
            <person name="Worden A.Z."/>
            <person name="Lee J.H."/>
            <person name="Mock T."/>
            <person name="Rouze P."/>
            <person name="Simmons M.P."/>
            <person name="Aerts A.L."/>
            <person name="Allen A.E."/>
            <person name="Cuvelier M.L."/>
            <person name="Derelle E."/>
            <person name="Everett M.V."/>
            <person name="Foulon E."/>
            <person name="Grimwood J."/>
            <person name="Gundlach H."/>
            <person name="Henrissat B."/>
            <person name="Napoli C."/>
            <person name="McDonald S.M."/>
            <person name="Parker M.S."/>
            <person name="Rombauts S."/>
            <person name="Salamov A."/>
            <person name="Von Dassow P."/>
            <person name="Badger J.H."/>
            <person name="Coutinho P.M."/>
            <person name="Demir E."/>
            <person name="Dubchak I."/>
            <person name="Gentemann C."/>
            <person name="Eikrem W."/>
            <person name="Gready J.E."/>
            <person name="John U."/>
            <person name="Lanier W."/>
            <person name="Lindquist E.A."/>
            <person name="Lucas S."/>
            <person name="Mayer K.F."/>
            <person name="Moreau H."/>
            <person name="Not F."/>
            <person name="Otillar R."/>
            <person name="Panaud O."/>
            <person name="Pangilinan J."/>
            <person name="Paulsen I."/>
            <person name="Piegu B."/>
            <person name="Poliakov A."/>
            <person name="Robbens S."/>
            <person name="Schmutz J."/>
            <person name="Toulza E."/>
            <person name="Wyss T."/>
            <person name="Zelensky A."/>
            <person name="Zhou K."/>
            <person name="Armbrust E.V."/>
            <person name="Bhattacharya D."/>
            <person name="Goodenough U.W."/>
            <person name="Van de Peer Y."/>
            <person name="Grigoriev I.V."/>
        </authorList>
    </citation>
    <scope>NUCLEOTIDE SEQUENCE [LARGE SCALE GENOMIC DNA]</scope>
    <source>
        <strain evidence="11">RCC299 / NOUM17</strain>
    </source>
</reference>
<keyword evidence="11" id="KW-1185">Reference proteome</keyword>
<dbReference type="AlphaFoldDB" id="C1EA56"/>
<evidence type="ECO:0000256" key="9">
    <source>
        <dbReference type="ARBA" id="ARBA00023310"/>
    </source>
</evidence>
<name>C1EA56_MICCC</name>
<dbReference type="RefSeq" id="XP_002503890.1">
    <property type="nucleotide sequence ID" value="XM_002503844.1"/>
</dbReference>
<keyword evidence="3" id="KW-0813">Transport</keyword>
<dbReference type="EMBL" id="CP001328">
    <property type="protein sequence ID" value="ACO65148.1"/>
    <property type="molecule type" value="Genomic_DNA"/>
</dbReference>
<dbReference type="GO" id="GO:0015986">
    <property type="term" value="P:proton motive force-driven ATP synthesis"/>
    <property type="evidence" value="ECO:0007669"/>
    <property type="project" value="InterPro"/>
</dbReference>
<keyword evidence="9" id="KW-0066">ATP synthesis</keyword>
<dbReference type="STRING" id="296587.C1EA56"/>
<dbReference type="PANTHER" id="PTHR12386">
    <property type="entry name" value="ATP SYNTHASE SUBUNIT"/>
    <property type="match status" value="1"/>
</dbReference>
<dbReference type="InterPro" id="IPR006808">
    <property type="entry name" value="ATP_synth_F0_gsu_mt"/>
</dbReference>
<dbReference type="KEGG" id="mis:MICPUN_59954"/>
<comment type="subcellular location">
    <subcellularLocation>
        <location evidence="1">Mitochondrion membrane</location>
    </subcellularLocation>
</comment>
<evidence type="ECO:0000256" key="3">
    <source>
        <dbReference type="ARBA" id="ARBA00022448"/>
    </source>
</evidence>
<dbReference type="Proteomes" id="UP000002009">
    <property type="component" value="Chromosome 7"/>
</dbReference>
<evidence type="ECO:0000256" key="5">
    <source>
        <dbReference type="ARBA" id="ARBA00022781"/>
    </source>
</evidence>
<dbReference type="GO" id="GO:0031966">
    <property type="term" value="C:mitochondrial membrane"/>
    <property type="evidence" value="ECO:0007669"/>
    <property type="project" value="UniProtKB-SubCell"/>
</dbReference>
<comment type="similarity">
    <text evidence="2">Belongs to the ATPase g subunit family.</text>
</comment>
<keyword evidence="5" id="KW-0375">Hydrogen ion transport</keyword>
<evidence type="ECO:0000256" key="8">
    <source>
        <dbReference type="ARBA" id="ARBA00023136"/>
    </source>
</evidence>
<keyword evidence="4" id="KW-0138">CF(0)</keyword>
<keyword evidence="7" id="KW-0496">Mitochondrion</keyword>
<dbReference type="eggNOG" id="ENOG502RZ4A">
    <property type="taxonomic scope" value="Eukaryota"/>
</dbReference>
<dbReference type="OrthoDB" id="437at2759"/>
<dbReference type="GO" id="GO:0045259">
    <property type="term" value="C:proton-transporting ATP synthase complex"/>
    <property type="evidence" value="ECO:0007669"/>
    <property type="project" value="UniProtKB-KW"/>
</dbReference>
<sequence>MSQYVARATGVAKQAAETFSKRVVPPAVDYYNATMARNAEYVVKDPAAVDKLGRQLVFSNLAKLPGMVEGARAEVNIVKQKWAGRMDLPMAEVGTAALFAGEVYAWFCVGEIIGRGGSLTGY</sequence>
<organism evidence="10 11">
    <name type="scientific">Micromonas commoda (strain RCC299 / NOUM17 / CCMP2709)</name>
    <name type="common">Picoplanktonic green alga</name>
    <dbReference type="NCBI Taxonomy" id="296587"/>
    <lineage>
        <taxon>Eukaryota</taxon>
        <taxon>Viridiplantae</taxon>
        <taxon>Chlorophyta</taxon>
        <taxon>Mamiellophyceae</taxon>
        <taxon>Mamiellales</taxon>
        <taxon>Mamiellaceae</taxon>
        <taxon>Micromonas</taxon>
    </lineage>
</organism>
<evidence type="ECO:0000256" key="6">
    <source>
        <dbReference type="ARBA" id="ARBA00023065"/>
    </source>
</evidence>
<dbReference type="GO" id="GO:0015078">
    <property type="term" value="F:proton transmembrane transporter activity"/>
    <property type="evidence" value="ECO:0007669"/>
    <property type="project" value="InterPro"/>
</dbReference>
<dbReference type="InParanoid" id="C1EA56"/>
<dbReference type="OMA" id="SVKHIWR"/>
<gene>
    <name evidence="10" type="ORF">MICPUN_59954</name>
</gene>
<accession>C1EA56</accession>
<dbReference type="FunCoup" id="C1EA56">
    <property type="interactions" value="530"/>
</dbReference>
<evidence type="ECO:0000256" key="4">
    <source>
        <dbReference type="ARBA" id="ARBA00022547"/>
    </source>
</evidence>
<evidence type="ECO:0000313" key="11">
    <source>
        <dbReference type="Proteomes" id="UP000002009"/>
    </source>
</evidence>
<evidence type="ECO:0000256" key="2">
    <source>
        <dbReference type="ARBA" id="ARBA00005699"/>
    </source>
</evidence>
<proteinExistence type="inferred from homology"/>
<evidence type="ECO:0000256" key="7">
    <source>
        <dbReference type="ARBA" id="ARBA00023128"/>
    </source>
</evidence>
<dbReference type="Pfam" id="PF04718">
    <property type="entry name" value="ATP-synt_G"/>
    <property type="match status" value="1"/>
</dbReference>
<keyword evidence="6" id="KW-0406">Ion transport</keyword>
<evidence type="ECO:0000256" key="1">
    <source>
        <dbReference type="ARBA" id="ARBA00004325"/>
    </source>
</evidence>
<dbReference type="GeneID" id="8244832"/>